<proteinExistence type="predicted"/>
<accession>B9LVP9</accession>
<evidence type="ECO:0000313" key="2">
    <source>
        <dbReference type="Proteomes" id="UP000000740"/>
    </source>
</evidence>
<reference evidence="1 2" key="1">
    <citation type="journal article" date="2016" name="Stand. Genomic Sci.">
        <title>Complete genome sequence of the Antarctic Halorubrum lacusprofundi type strain ACAM 34.</title>
        <authorList>
            <person name="Anderson I.J."/>
            <person name="DasSarma P."/>
            <person name="Lucas S."/>
            <person name="Copeland A."/>
            <person name="Lapidus A."/>
            <person name="Del Rio T.G."/>
            <person name="Tice H."/>
            <person name="Dalin E."/>
            <person name="Bruce D.C."/>
            <person name="Goodwin L."/>
            <person name="Pitluck S."/>
            <person name="Sims D."/>
            <person name="Brettin T.S."/>
            <person name="Detter J.C."/>
            <person name="Han C.S."/>
            <person name="Larimer F."/>
            <person name="Hauser L."/>
            <person name="Land M."/>
            <person name="Ivanova N."/>
            <person name="Richardson P."/>
            <person name="Cavicchioli R."/>
            <person name="DasSarma S."/>
            <person name="Woese C.R."/>
            <person name="Kyrpides N.C."/>
        </authorList>
    </citation>
    <scope>NUCLEOTIDE SEQUENCE [LARGE SCALE GENOMIC DNA]</scope>
    <source>
        <strain evidence="2">ATCC 49239 / DSM 5036 / JCM 8891 / ACAM 34</strain>
    </source>
</reference>
<name>B9LVP9_HALLT</name>
<dbReference type="HOGENOM" id="CLU_881684_0_0_2"/>
<dbReference type="GeneID" id="42369503"/>
<dbReference type="Proteomes" id="UP000000740">
    <property type="component" value="Chromosome 2"/>
</dbReference>
<organism evidence="1 2">
    <name type="scientific">Halorubrum lacusprofundi (strain ATCC 49239 / DSM 5036 / JCM 8891 / ACAM 34)</name>
    <dbReference type="NCBI Taxonomy" id="416348"/>
    <lineage>
        <taxon>Archaea</taxon>
        <taxon>Methanobacteriati</taxon>
        <taxon>Methanobacteriota</taxon>
        <taxon>Stenosarchaea group</taxon>
        <taxon>Halobacteria</taxon>
        <taxon>Halobacteriales</taxon>
        <taxon>Haloferacaceae</taxon>
        <taxon>Halorubrum</taxon>
    </lineage>
</organism>
<gene>
    <name evidence="1" type="ordered locus">Hlac_3231</name>
</gene>
<protein>
    <submittedName>
        <fullName evidence="1">Uncharacterized protein</fullName>
    </submittedName>
</protein>
<dbReference type="EMBL" id="CP001366">
    <property type="protein sequence ID" value="ACM58762.1"/>
    <property type="molecule type" value="Genomic_DNA"/>
</dbReference>
<dbReference type="AlphaFoldDB" id="B9LVP9"/>
<evidence type="ECO:0000313" key="1">
    <source>
        <dbReference type="EMBL" id="ACM58762.1"/>
    </source>
</evidence>
<dbReference type="KEGG" id="hla:Hlac_3231"/>
<keyword evidence="2" id="KW-1185">Reference proteome</keyword>
<dbReference type="RefSeq" id="WP_015911605.1">
    <property type="nucleotide sequence ID" value="NC_012028.1"/>
</dbReference>
<sequence length="315" mass="36362">MKDREDLLQETAKQNPSTEQLRRVYAPHLSRLTNTRSRVEDLQQAILYHTLSIEQSNRYPTLLEYAANVCDEVDKRLKIDATYLPVVWDAFASYGVIHQDYYAIHLPRQNDVFSDSPLLAHELGHAVVDHLSTEALRGFRKELEGFVSEFRERQRPLVRATWQEWFPELLCDACGALIFGPAYLSAVVSNLQSKQPYFLPQYSDEIGHPPDALRYRYVTAILENRLNSNVLDNLGEAVNSYEAHLSILERDKSSEYDSWIEQNLLNAIEEIAERQIDVDLTRLMEETFGKTSVSETRHLRVEANRLHLGLRTEGD</sequence>